<dbReference type="STRING" id="44941.A0A397TYV4"/>
<dbReference type="GO" id="GO:0003712">
    <property type="term" value="F:transcription coregulator activity"/>
    <property type="evidence" value="ECO:0007669"/>
    <property type="project" value="InterPro"/>
</dbReference>
<evidence type="ECO:0000313" key="9">
    <source>
        <dbReference type="EMBL" id="RIB01997.1"/>
    </source>
</evidence>
<dbReference type="EMBL" id="QKWP01002859">
    <property type="protein sequence ID" value="RIB01997.1"/>
    <property type="molecule type" value="Genomic_DNA"/>
</dbReference>
<name>A0A397TYV4_9GLOM</name>
<dbReference type="PANTHER" id="PTHR13114:SF7">
    <property type="entry name" value="MEDIATOR OF RNA POLYMERASE II TRANSCRIPTION SUBUNIT 17"/>
    <property type="match status" value="1"/>
</dbReference>
<comment type="caution">
    <text evidence="9">The sequence shown here is derived from an EMBL/GenBank/DDBJ whole genome shotgun (WGS) entry which is preliminary data.</text>
</comment>
<comment type="subcellular location">
    <subcellularLocation>
        <location evidence="1 8">Nucleus</location>
    </subcellularLocation>
</comment>
<dbReference type="GO" id="GO:0016592">
    <property type="term" value="C:mediator complex"/>
    <property type="evidence" value="ECO:0007669"/>
    <property type="project" value="InterPro"/>
</dbReference>
<keyword evidence="5 8" id="KW-0804">Transcription</keyword>
<comment type="function">
    <text evidence="8">Component of the Mediator complex, a coactivator involved in the regulated transcription of nearly all RNA polymerase II-dependent genes. Mediator functions as a bridge to convey information from gene-specific regulatory proteins to the basal RNA polymerase II transcription machinery. Mediator is recruited to promoters by direct interactions with regulatory proteins and serves as a scaffold for the assembly of a functional preinitiation complex with RNA polymerase II and the general transcription factors.</text>
</comment>
<organism evidence="9 10">
    <name type="scientific">Gigaspora rosea</name>
    <dbReference type="NCBI Taxonomy" id="44941"/>
    <lineage>
        <taxon>Eukaryota</taxon>
        <taxon>Fungi</taxon>
        <taxon>Fungi incertae sedis</taxon>
        <taxon>Mucoromycota</taxon>
        <taxon>Glomeromycotina</taxon>
        <taxon>Glomeromycetes</taxon>
        <taxon>Diversisporales</taxon>
        <taxon>Gigasporaceae</taxon>
        <taxon>Gigaspora</taxon>
    </lineage>
</organism>
<evidence type="ECO:0000256" key="5">
    <source>
        <dbReference type="ARBA" id="ARBA00023163"/>
    </source>
</evidence>
<dbReference type="AlphaFoldDB" id="A0A397TYV4"/>
<evidence type="ECO:0000256" key="7">
    <source>
        <dbReference type="ARBA" id="ARBA00032014"/>
    </source>
</evidence>
<sequence>MNLILAEQKMTFIPNNPFPVTPGLIHHTYPCYSVPSKDFKVQKYKLMLGMKRMQLKNSANILLLAASRLNDIVNNEKTFWNEMLSLRERHWSLRRGDKEKNIGQQIFVHYGYADVGSIHGDISKAQILRSPDEKQVAVSLPQKPKKAVKLRLQQRSNSLLTVEPCVQENLLLHSESAQGSNIHQQLITAQKAIFEGELFDQLVQEARNIPGITLVENEIFIQIYEGVDLTIQWAPSSDDTWTSKTANFDETITPDSSTPFTCTVLKLAMDLLLRRCHRIQLLKQQERVLNWTRGMPRESSGAQILNQIIHLLKYYFFCKHIRDIVNASTRALSSGGVPVQIHFISNLAKGKDLIEDIWKKIGNDKLFLFSGMMIVTIDHRHSLRFTLESPTSVIVHLPHGDIRTHGHAQFQDLFSRELILLLLRIIHEQLIYLTGLDNVVSGEGNWCVDIALLLIYKDIPPIISESFDKEVTQDKWSKSLWRRPIKISIVNGQPSPDKLMVKIDAFGISKGPELVIGGINNEGKHIRKEFREIIYEFLISLM</sequence>
<dbReference type="GO" id="GO:0006357">
    <property type="term" value="P:regulation of transcription by RNA polymerase II"/>
    <property type="evidence" value="ECO:0007669"/>
    <property type="project" value="InterPro"/>
</dbReference>
<evidence type="ECO:0000256" key="3">
    <source>
        <dbReference type="ARBA" id="ARBA00019610"/>
    </source>
</evidence>
<keyword evidence="10" id="KW-1185">Reference proteome</keyword>
<evidence type="ECO:0000313" key="10">
    <source>
        <dbReference type="Proteomes" id="UP000266673"/>
    </source>
</evidence>
<keyword evidence="4 8" id="KW-0805">Transcription regulation</keyword>
<gene>
    <name evidence="8" type="primary">MED17</name>
    <name evidence="9" type="ORF">C2G38_2126328</name>
</gene>
<evidence type="ECO:0000256" key="2">
    <source>
        <dbReference type="ARBA" id="ARBA00005635"/>
    </source>
</evidence>
<dbReference type="Pfam" id="PF10156">
    <property type="entry name" value="Med17"/>
    <property type="match status" value="1"/>
</dbReference>
<dbReference type="Proteomes" id="UP000266673">
    <property type="component" value="Unassembled WGS sequence"/>
</dbReference>
<reference evidence="9 10" key="1">
    <citation type="submission" date="2018-06" db="EMBL/GenBank/DDBJ databases">
        <title>Comparative genomics reveals the genomic features of Rhizophagus irregularis, R. cerebriforme, R. diaphanum and Gigaspora rosea, and their symbiotic lifestyle signature.</title>
        <authorList>
            <person name="Morin E."/>
            <person name="San Clemente H."/>
            <person name="Chen E.C.H."/>
            <person name="De La Providencia I."/>
            <person name="Hainaut M."/>
            <person name="Kuo A."/>
            <person name="Kohler A."/>
            <person name="Murat C."/>
            <person name="Tang N."/>
            <person name="Roy S."/>
            <person name="Loubradou J."/>
            <person name="Henrissat B."/>
            <person name="Grigoriev I.V."/>
            <person name="Corradi N."/>
            <person name="Roux C."/>
            <person name="Martin F.M."/>
        </authorList>
    </citation>
    <scope>NUCLEOTIDE SEQUENCE [LARGE SCALE GENOMIC DNA]</scope>
    <source>
        <strain evidence="9 10">DAOM 194757</strain>
    </source>
</reference>
<dbReference type="PANTHER" id="PTHR13114">
    <property type="entry name" value="MEDIATOR OF RNA POLYMERASE II TRANSCRIPTION SUBUNIT 17"/>
    <property type="match status" value="1"/>
</dbReference>
<keyword evidence="6 8" id="KW-0539">Nucleus</keyword>
<evidence type="ECO:0000256" key="6">
    <source>
        <dbReference type="ARBA" id="ARBA00023242"/>
    </source>
</evidence>
<comment type="subunit">
    <text evidence="8">Component of the Mediator complex.</text>
</comment>
<keyword evidence="8" id="KW-0010">Activator</keyword>
<protein>
    <recommendedName>
        <fullName evidence="3 8">Mediator of RNA polymerase II transcription subunit 17</fullName>
    </recommendedName>
    <alternativeName>
        <fullName evidence="7 8">Mediator complex subunit 17</fullName>
    </alternativeName>
</protein>
<dbReference type="InterPro" id="IPR019313">
    <property type="entry name" value="Mediator_Med17"/>
</dbReference>
<dbReference type="OrthoDB" id="10251234at2759"/>
<dbReference type="GO" id="GO:0070847">
    <property type="term" value="C:core mediator complex"/>
    <property type="evidence" value="ECO:0007669"/>
    <property type="project" value="TreeGrafter"/>
</dbReference>
<evidence type="ECO:0000256" key="4">
    <source>
        <dbReference type="ARBA" id="ARBA00023015"/>
    </source>
</evidence>
<evidence type="ECO:0000256" key="8">
    <source>
        <dbReference type="RuleBase" id="RU364140"/>
    </source>
</evidence>
<proteinExistence type="inferred from homology"/>
<comment type="similarity">
    <text evidence="2 8">Belongs to the Mediator complex subunit 17 family.</text>
</comment>
<accession>A0A397TYV4</accession>
<evidence type="ECO:0000256" key="1">
    <source>
        <dbReference type="ARBA" id="ARBA00004123"/>
    </source>
</evidence>